<protein>
    <submittedName>
        <fullName evidence="2">Uncharacterized protein</fullName>
    </submittedName>
</protein>
<dbReference type="EMBL" id="KZ772694">
    <property type="protein sequence ID" value="PTQ43973.1"/>
    <property type="molecule type" value="Genomic_DNA"/>
</dbReference>
<evidence type="ECO:0000313" key="2">
    <source>
        <dbReference type="EMBL" id="PTQ43973.1"/>
    </source>
</evidence>
<feature type="region of interest" description="Disordered" evidence="1">
    <location>
        <begin position="91"/>
        <end position="128"/>
    </location>
</feature>
<dbReference type="Proteomes" id="UP000244005">
    <property type="component" value="Unassembled WGS sequence"/>
</dbReference>
<accession>A0A2R6XD04</accession>
<feature type="compositionally biased region" description="Gly residues" evidence="1">
    <location>
        <begin position="110"/>
        <end position="128"/>
    </location>
</feature>
<gene>
    <name evidence="2" type="ORF">MARPO_0022s0077</name>
</gene>
<sequence length="128" mass="13116">MGLKQGVSLEKNLVVKENWDRVLKHSSEIVMELRSFHWEEKSQVLMVLVSSHSAGRELGYALVVVVLPPIEMGAVAFGELDEGDWAMGAGSERGVVGDVGGDGDVDGGGDKGLGPGGVGDGATGPGGG</sequence>
<organism evidence="2 3">
    <name type="scientific">Marchantia polymorpha</name>
    <name type="common">Common liverwort</name>
    <name type="synonym">Marchantia aquatica</name>
    <dbReference type="NCBI Taxonomy" id="3197"/>
    <lineage>
        <taxon>Eukaryota</taxon>
        <taxon>Viridiplantae</taxon>
        <taxon>Streptophyta</taxon>
        <taxon>Embryophyta</taxon>
        <taxon>Marchantiophyta</taxon>
        <taxon>Marchantiopsida</taxon>
        <taxon>Marchantiidae</taxon>
        <taxon>Marchantiales</taxon>
        <taxon>Marchantiaceae</taxon>
        <taxon>Marchantia</taxon>
    </lineage>
</organism>
<name>A0A2R6XD04_MARPO</name>
<evidence type="ECO:0000313" key="3">
    <source>
        <dbReference type="Proteomes" id="UP000244005"/>
    </source>
</evidence>
<reference evidence="3" key="1">
    <citation type="journal article" date="2017" name="Cell">
        <title>Insights into land plant evolution garnered from the Marchantia polymorpha genome.</title>
        <authorList>
            <person name="Bowman J.L."/>
            <person name="Kohchi T."/>
            <person name="Yamato K.T."/>
            <person name="Jenkins J."/>
            <person name="Shu S."/>
            <person name="Ishizaki K."/>
            <person name="Yamaoka S."/>
            <person name="Nishihama R."/>
            <person name="Nakamura Y."/>
            <person name="Berger F."/>
            <person name="Adam C."/>
            <person name="Aki S.S."/>
            <person name="Althoff F."/>
            <person name="Araki T."/>
            <person name="Arteaga-Vazquez M.A."/>
            <person name="Balasubrmanian S."/>
            <person name="Barry K."/>
            <person name="Bauer D."/>
            <person name="Boehm C.R."/>
            <person name="Briginshaw L."/>
            <person name="Caballero-Perez J."/>
            <person name="Catarino B."/>
            <person name="Chen F."/>
            <person name="Chiyoda S."/>
            <person name="Chovatia M."/>
            <person name="Davies K.M."/>
            <person name="Delmans M."/>
            <person name="Demura T."/>
            <person name="Dierschke T."/>
            <person name="Dolan L."/>
            <person name="Dorantes-Acosta A.E."/>
            <person name="Eklund D.M."/>
            <person name="Florent S.N."/>
            <person name="Flores-Sandoval E."/>
            <person name="Fujiyama A."/>
            <person name="Fukuzawa H."/>
            <person name="Galik B."/>
            <person name="Grimanelli D."/>
            <person name="Grimwood J."/>
            <person name="Grossniklaus U."/>
            <person name="Hamada T."/>
            <person name="Haseloff J."/>
            <person name="Hetherington A.J."/>
            <person name="Higo A."/>
            <person name="Hirakawa Y."/>
            <person name="Hundley H.N."/>
            <person name="Ikeda Y."/>
            <person name="Inoue K."/>
            <person name="Inoue S.I."/>
            <person name="Ishida S."/>
            <person name="Jia Q."/>
            <person name="Kakita M."/>
            <person name="Kanazawa T."/>
            <person name="Kawai Y."/>
            <person name="Kawashima T."/>
            <person name="Kennedy M."/>
            <person name="Kinose K."/>
            <person name="Kinoshita T."/>
            <person name="Kohara Y."/>
            <person name="Koide E."/>
            <person name="Komatsu K."/>
            <person name="Kopischke S."/>
            <person name="Kubo M."/>
            <person name="Kyozuka J."/>
            <person name="Lagercrantz U."/>
            <person name="Lin S.S."/>
            <person name="Lindquist E."/>
            <person name="Lipzen A.M."/>
            <person name="Lu C.W."/>
            <person name="De Luna E."/>
            <person name="Martienssen R.A."/>
            <person name="Minamino N."/>
            <person name="Mizutani M."/>
            <person name="Mizutani M."/>
            <person name="Mochizuki N."/>
            <person name="Monte I."/>
            <person name="Mosher R."/>
            <person name="Nagasaki H."/>
            <person name="Nakagami H."/>
            <person name="Naramoto S."/>
            <person name="Nishitani K."/>
            <person name="Ohtani M."/>
            <person name="Okamoto T."/>
            <person name="Okumura M."/>
            <person name="Phillips J."/>
            <person name="Pollak B."/>
            <person name="Reinders A."/>
            <person name="Rovekamp M."/>
            <person name="Sano R."/>
            <person name="Sawa S."/>
            <person name="Schmid M.W."/>
            <person name="Shirakawa M."/>
            <person name="Solano R."/>
            <person name="Spunde A."/>
            <person name="Suetsugu N."/>
            <person name="Sugano S."/>
            <person name="Sugiyama A."/>
            <person name="Sun R."/>
            <person name="Suzuki Y."/>
            <person name="Takenaka M."/>
            <person name="Takezawa D."/>
            <person name="Tomogane H."/>
            <person name="Tsuzuki M."/>
            <person name="Ueda T."/>
            <person name="Umeda M."/>
            <person name="Ward J.M."/>
            <person name="Watanabe Y."/>
            <person name="Yazaki K."/>
            <person name="Yokoyama R."/>
            <person name="Yoshitake Y."/>
            <person name="Yotsui I."/>
            <person name="Zachgo S."/>
            <person name="Schmutz J."/>
        </authorList>
    </citation>
    <scope>NUCLEOTIDE SEQUENCE [LARGE SCALE GENOMIC DNA]</scope>
    <source>
        <strain evidence="3">Tak-1</strain>
    </source>
</reference>
<dbReference type="AlphaFoldDB" id="A0A2R6XD04"/>
<proteinExistence type="predicted"/>
<keyword evidence="3" id="KW-1185">Reference proteome</keyword>
<dbReference type="Gramene" id="Mp3g04540.1">
    <property type="protein sequence ID" value="Mp3g04540.1.cds1"/>
    <property type="gene ID" value="Mp3g04540"/>
</dbReference>
<evidence type="ECO:0000256" key="1">
    <source>
        <dbReference type="SAM" id="MobiDB-lite"/>
    </source>
</evidence>